<proteinExistence type="predicted"/>
<feature type="region of interest" description="Disordered" evidence="5">
    <location>
        <begin position="147"/>
        <end position="174"/>
    </location>
</feature>
<dbReference type="GO" id="GO:0071944">
    <property type="term" value="C:cell periphery"/>
    <property type="evidence" value="ECO:0007669"/>
    <property type="project" value="UniProtKB-ARBA"/>
</dbReference>
<accession>A0A194X3C1</accession>
<feature type="compositionally biased region" description="Low complexity" evidence="5">
    <location>
        <begin position="27"/>
        <end position="72"/>
    </location>
</feature>
<feature type="region of interest" description="Disordered" evidence="5">
    <location>
        <begin position="368"/>
        <end position="397"/>
    </location>
</feature>
<evidence type="ECO:0000256" key="3">
    <source>
        <dbReference type="ARBA" id="ARBA00022989"/>
    </source>
</evidence>
<evidence type="ECO:0000313" key="8">
    <source>
        <dbReference type="Proteomes" id="UP000070700"/>
    </source>
</evidence>
<dbReference type="GeneID" id="28814850"/>
<sequence>MSSPGGQGQQGGAGSSNGGSSGGQGNQGNPTQATSTTAASSHGFATSTSSPSSTTQTSNPTSTSSSSSSNSNKTAVIGGVVGGIGGLLVLSLILIWFLNRRKKRQIAVKNGTVQPVTYAGLNSSFAGVHFAHGSNRSPHDSLMPAPLLLSSSTNSSHPDIEMRGGQSSPERHSATESDIFLPTYAESQAGMSMYGRSSLGRLNTSHTAPSTNVSPLSSVGTRDLHNFSPSDLPPIPPLPVNGRERDTMGFPIEPGMVTPPLESPGPASHGFETIHLEPEAPLPIISPRPRHPLVQQDSLERQVRQGMMPIDSPEPSQPINPNRLRVLSQEMPRESPILGLNSATIQPQAGPSNLNPNADINRMASQRTVSSMNSMPPVVSDAELESLGVGMRPAARR</sequence>
<dbReference type="RefSeq" id="XP_018069021.1">
    <property type="nucleotide sequence ID" value="XM_018205124.1"/>
</dbReference>
<dbReference type="PANTHER" id="PTHR15549:SF27">
    <property type="entry name" value="CHITIN-BINDING TYPE-1 DOMAIN-CONTAINING PROTEIN"/>
    <property type="match status" value="1"/>
</dbReference>
<evidence type="ECO:0000256" key="6">
    <source>
        <dbReference type="SAM" id="Phobius"/>
    </source>
</evidence>
<dbReference type="InterPro" id="IPR051694">
    <property type="entry name" value="Immunoregulatory_rcpt-like"/>
</dbReference>
<dbReference type="EMBL" id="KQ947419">
    <property type="protein sequence ID" value="KUJ14666.1"/>
    <property type="molecule type" value="Genomic_DNA"/>
</dbReference>
<evidence type="ECO:0000256" key="5">
    <source>
        <dbReference type="SAM" id="MobiDB-lite"/>
    </source>
</evidence>
<comment type="subcellular location">
    <subcellularLocation>
        <location evidence="1">Membrane</location>
        <topology evidence="1">Single-pass membrane protein</topology>
    </subcellularLocation>
</comment>
<feature type="compositionally biased region" description="Gly residues" evidence="5">
    <location>
        <begin position="1"/>
        <end position="26"/>
    </location>
</feature>
<dbReference type="PANTHER" id="PTHR15549">
    <property type="entry name" value="PAIRED IMMUNOGLOBULIN-LIKE TYPE 2 RECEPTOR"/>
    <property type="match status" value="1"/>
</dbReference>
<keyword evidence="8" id="KW-1185">Reference proteome</keyword>
<feature type="region of interest" description="Disordered" evidence="5">
    <location>
        <begin position="1"/>
        <end position="72"/>
    </location>
</feature>
<dbReference type="OrthoDB" id="3543295at2759"/>
<feature type="compositionally biased region" description="Low complexity" evidence="5">
    <location>
        <begin position="369"/>
        <end position="380"/>
    </location>
</feature>
<name>A0A194X3C1_MOLSC</name>
<protein>
    <submittedName>
        <fullName evidence="7">Uncharacterized protein</fullName>
    </submittedName>
</protein>
<evidence type="ECO:0000256" key="1">
    <source>
        <dbReference type="ARBA" id="ARBA00004167"/>
    </source>
</evidence>
<organism evidence="7 8">
    <name type="scientific">Mollisia scopiformis</name>
    <name type="common">Conifer needle endophyte fungus</name>
    <name type="synonym">Phialocephala scopiformis</name>
    <dbReference type="NCBI Taxonomy" id="149040"/>
    <lineage>
        <taxon>Eukaryota</taxon>
        <taxon>Fungi</taxon>
        <taxon>Dikarya</taxon>
        <taxon>Ascomycota</taxon>
        <taxon>Pezizomycotina</taxon>
        <taxon>Leotiomycetes</taxon>
        <taxon>Helotiales</taxon>
        <taxon>Mollisiaceae</taxon>
        <taxon>Mollisia</taxon>
    </lineage>
</organism>
<feature type="transmembrane region" description="Helical" evidence="6">
    <location>
        <begin position="75"/>
        <end position="98"/>
    </location>
</feature>
<dbReference type="AlphaFoldDB" id="A0A194X3C1"/>
<keyword evidence="4 6" id="KW-0472">Membrane</keyword>
<dbReference type="Proteomes" id="UP000070700">
    <property type="component" value="Unassembled WGS sequence"/>
</dbReference>
<dbReference type="KEGG" id="psco:LY89DRAFT_118842"/>
<keyword evidence="2 6" id="KW-0812">Transmembrane</keyword>
<keyword evidence="3 6" id="KW-1133">Transmembrane helix</keyword>
<evidence type="ECO:0000256" key="4">
    <source>
        <dbReference type="ARBA" id="ARBA00023136"/>
    </source>
</evidence>
<dbReference type="Gene3D" id="1.20.5.510">
    <property type="entry name" value="Single helix bin"/>
    <property type="match status" value="1"/>
</dbReference>
<evidence type="ECO:0000313" key="7">
    <source>
        <dbReference type="EMBL" id="KUJ14666.1"/>
    </source>
</evidence>
<dbReference type="GO" id="GO:0016020">
    <property type="term" value="C:membrane"/>
    <property type="evidence" value="ECO:0007669"/>
    <property type="project" value="UniProtKB-SubCell"/>
</dbReference>
<reference evidence="7 8" key="1">
    <citation type="submission" date="2015-10" db="EMBL/GenBank/DDBJ databases">
        <title>Full genome of DAOMC 229536 Phialocephala scopiformis, a fungal endophyte of spruce producing the potent anti-insectan compound rugulosin.</title>
        <authorList>
            <consortium name="DOE Joint Genome Institute"/>
            <person name="Walker A.K."/>
            <person name="Frasz S.L."/>
            <person name="Seifert K.A."/>
            <person name="Miller J.D."/>
            <person name="Mondo S.J."/>
            <person name="Labutti K."/>
            <person name="Lipzen A."/>
            <person name="Dockter R."/>
            <person name="Kennedy M."/>
            <person name="Grigoriev I.V."/>
            <person name="Spatafora J.W."/>
        </authorList>
    </citation>
    <scope>NUCLEOTIDE SEQUENCE [LARGE SCALE GENOMIC DNA]</scope>
    <source>
        <strain evidence="7 8">CBS 120377</strain>
    </source>
</reference>
<gene>
    <name evidence="7" type="ORF">LY89DRAFT_118842</name>
</gene>
<evidence type="ECO:0000256" key="2">
    <source>
        <dbReference type="ARBA" id="ARBA00022692"/>
    </source>
</evidence>
<dbReference type="InParanoid" id="A0A194X3C1"/>